<dbReference type="GO" id="GO:0016818">
    <property type="term" value="F:hydrolase activity, acting on acid anhydrides, in phosphorus-containing anhydrides"/>
    <property type="evidence" value="ECO:0007669"/>
    <property type="project" value="TreeGrafter"/>
</dbReference>
<name>A0A1F6D7G6_HANXR</name>
<dbReference type="PROSITE" id="PS51462">
    <property type="entry name" value="NUDIX"/>
    <property type="match status" value="1"/>
</dbReference>
<feature type="domain" description="Nudix hydrolase" evidence="6">
    <location>
        <begin position="2"/>
        <end position="134"/>
    </location>
</feature>
<dbReference type="PANTHER" id="PTHR43758:SF2">
    <property type="entry name" value="OXIDIZED PURINE NUCLEOSIDE TRIPHOSPHATE HYDROLASE"/>
    <property type="match status" value="1"/>
</dbReference>
<evidence type="ECO:0000256" key="5">
    <source>
        <dbReference type="ARBA" id="ARBA00022842"/>
    </source>
</evidence>
<gene>
    <name evidence="7" type="ORF">A3F84_15520</name>
</gene>
<dbReference type="GO" id="GO:0005737">
    <property type="term" value="C:cytoplasm"/>
    <property type="evidence" value="ECO:0007669"/>
    <property type="project" value="TreeGrafter"/>
</dbReference>
<sequence length="181" mass="19767">MTLRVFVATFIFRGDAVLLLERSRTARFAPERWTGVGGRVEPDELNEVEAAALREIREETGLSGSDLRDLRVRFVLTLPEAGGISVLVFCAAETDRAGVGPCDEGTLHWVPVSDLHRVDMIDNARRALTALIQDRKSGKAPEAVRYGVCRCDKSGKVVEWAALTPSADASTPLPYTGEGKR</sequence>
<protein>
    <recommendedName>
        <fullName evidence="6">Nudix hydrolase domain-containing protein</fullName>
    </recommendedName>
</protein>
<dbReference type="Pfam" id="PF00293">
    <property type="entry name" value="NUDIX"/>
    <property type="match status" value="1"/>
</dbReference>
<dbReference type="EMBL" id="MFKF01000021">
    <property type="protein sequence ID" value="OGG56942.1"/>
    <property type="molecule type" value="Genomic_DNA"/>
</dbReference>
<evidence type="ECO:0000256" key="4">
    <source>
        <dbReference type="ARBA" id="ARBA00022801"/>
    </source>
</evidence>
<comment type="caution">
    <text evidence="7">The sequence shown here is derived from an EMBL/GenBank/DDBJ whole genome shotgun (WGS) entry which is preliminary data.</text>
</comment>
<proteinExistence type="inferred from homology"/>
<dbReference type="AlphaFoldDB" id="A0A1F6D7G6"/>
<evidence type="ECO:0000313" key="7">
    <source>
        <dbReference type="EMBL" id="OGG56942.1"/>
    </source>
</evidence>
<evidence type="ECO:0000256" key="2">
    <source>
        <dbReference type="ARBA" id="ARBA00005582"/>
    </source>
</evidence>
<keyword evidence="5" id="KW-0460">Magnesium</keyword>
<dbReference type="GO" id="GO:0046872">
    <property type="term" value="F:metal ion binding"/>
    <property type="evidence" value="ECO:0007669"/>
    <property type="project" value="UniProtKB-KW"/>
</dbReference>
<dbReference type="Proteomes" id="UP000178606">
    <property type="component" value="Unassembled WGS sequence"/>
</dbReference>
<evidence type="ECO:0000313" key="8">
    <source>
        <dbReference type="Proteomes" id="UP000178606"/>
    </source>
</evidence>
<comment type="similarity">
    <text evidence="2">Belongs to the Nudix hydrolase family.</text>
</comment>
<dbReference type="InterPro" id="IPR000086">
    <property type="entry name" value="NUDIX_hydrolase_dom"/>
</dbReference>
<dbReference type="InterPro" id="IPR015797">
    <property type="entry name" value="NUDIX_hydrolase-like_dom_sf"/>
</dbReference>
<comment type="cofactor">
    <cofactor evidence="1">
        <name>Mg(2+)</name>
        <dbReference type="ChEBI" id="CHEBI:18420"/>
    </cofactor>
</comment>
<evidence type="ECO:0000256" key="1">
    <source>
        <dbReference type="ARBA" id="ARBA00001946"/>
    </source>
</evidence>
<keyword evidence="3" id="KW-0479">Metal-binding</keyword>
<reference evidence="7 8" key="1">
    <citation type="journal article" date="2016" name="Nat. Commun.">
        <title>Thousands of microbial genomes shed light on interconnected biogeochemical processes in an aquifer system.</title>
        <authorList>
            <person name="Anantharaman K."/>
            <person name="Brown C.T."/>
            <person name="Hug L.A."/>
            <person name="Sharon I."/>
            <person name="Castelle C.J."/>
            <person name="Probst A.J."/>
            <person name="Thomas B.C."/>
            <person name="Singh A."/>
            <person name="Wilkins M.J."/>
            <person name="Karaoz U."/>
            <person name="Brodie E.L."/>
            <person name="Williams K.H."/>
            <person name="Hubbard S.S."/>
            <person name="Banfield J.F."/>
        </authorList>
    </citation>
    <scope>NUCLEOTIDE SEQUENCE [LARGE SCALE GENOMIC DNA]</scope>
    <source>
        <strain evidence="8">RIFCSPLOWO2_12_FULL_64_10</strain>
    </source>
</reference>
<evidence type="ECO:0000256" key="3">
    <source>
        <dbReference type="ARBA" id="ARBA00022723"/>
    </source>
</evidence>
<evidence type="ECO:0000259" key="6">
    <source>
        <dbReference type="PROSITE" id="PS51462"/>
    </source>
</evidence>
<accession>A0A1F6D7G6</accession>
<dbReference type="SUPFAM" id="SSF55811">
    <property type="entry name" value="Nudix"/>
    <property type="match status" value="1"/>
</dbReference>
<keyword evidence="4" id="KW-0378">Hydrolase</keyword>
<dbReference type="PANTHER" id="PTHR43758">
    <property type="entry name" value="7,8-DIHYDRO-8-OXOGUANINE TRIPHOSPHATASE"/>
    <property type="match status" value="1"/>
</dbReference>
<organism evidence="7 8">
    <name type="scientific">Handelsmanbacteria sp. (strain RIFCSPLOWO2_12_FULL_64_10)</name>
    <dbReference type="NCBI Taxonomy" id="1817868"/>
    <lineage>
        <taxon>Bacteria</taxon>
        <taxon>Candidatus Handelsmaniibacteriota</taxon>
    </lineage>
</organism>
<dbReference type="Gene3D" id="3.90.79.10">
    <property type="entry name" value="Nucleoside Triphosphate Pyrophosphohydrolase"/>
    <property type="match status" value="1"/>
</dbReference>